<dbReference type="EMBL" id="JBJYXY010000001">
    <property type="protein sequence ID" value="MFN2974538.1"/>
    <property type="molecule type" value="Genomic_DNA"/>
</dbReference>
<comment type="caution">
    <text evidence="2">The sequence shown here is derived from an EMBL/GenBank/DDBJ whole genome shotgun (WGS) entry which is preliminary data.</text>
</comment>
<keyword evidence="1" id="KW-0472">Membrane</keyword>
<accession>A0ABW9KH47</accession>
<sequence>MHTTLYRAQRILLGLLLGTAGLYAGVLMMYSIGLAPVLDALSAENFLKLWQLHDYYLHLRIRFLLIGIGVLYLLTLLCFATAVRTKTFAFIALACVFSIADLQINRTLQRPVNRSIRLADVGAHSSASVYGMERQLFHALHLRQFCSIGAFGLLCVAAMLPHRRPSDSTPDMVAQPHSR</sequence>
<feature type="transmembrane region" description="Helical" evidence="1">
    <location>
        <begin position="142"/>
        <end position="160"/>
    </location>
</feature>
<evidence type="ECO:0000313" key="2">
    <source>
        <dbReference type="EMBL" id="MFN2974538.1"/>
    </source>
</evidence>
<keyword evidence="1" id="KW-1133">Transmembrane helix</keyword>
<protein>
    <submittedName>
        <fullName evidence="2">DUF1772 domain-containing protein</fullName>
    </submittedName>
</protein>
<feature type="transmembrane region" description="Helical" evidence="1">
    <location>
        <begin position="12"/>
        <end position="35"/>
    </location>
</feature>
<keyword evidence="1" id="KW-0812">Transmembrane</keyword>
<keyword evidence="3" id="KW-1185">Reference proteome</keyword>
<organism evidence="2 3">
    <name type="scientific">Terriglobus aquaticus</name>
    <dbReference type="NCBI Taxonomy" id="940139"/>
    <lineage>
        <taxon>Bacteria</taxon>
        <taxon>Pseudomonadati</taxon>
        <taxon>Acidobacteriota</taxon>
        <taxon>Terriglobia</taxon>
        <taxon>Terriglobales</taxon>
        <taxon>Acidobacteriaceae</taxon>
        <taxon>Terriglobus</taxon>
    </lineage>
</organism>
<feature type="transmembrane region" description="Helical" evidence="1">
    <location>
        <begin position="55"/>
        <end position="80"/>
    </location>
</feature>
<gene>
    <name evidence="2" type="ORF">ACK2TP_02055</name>
</gene>
<proteinExistence type="predicted"/>
<evidence type="ECO:0000313" key="3">
    <source>
        <dbReference type="Proteomes" id="UP001634747"/>
    </source>
</evidence>
<evidence type="ECO:0000256" key="1">
    <source>
        <dbReference type="SAM" id="Phobius"/>
    </source>
</evidence>
<dbReference type="Proteomes" id="UP001634747">
    <property type="component" value="Unassembled WGS sequence"/>
</dbReference>
<dbReference type="RefSeq" id="WP_263413898.1">
    <property type="nucleotide sequence ID" value="NZ_BAABBH010000001.1"/>
</dbReference>
<reference evidence="2 3" key="1">
    <citation type="submission" date="2024-12" db="EMBL/GenBank/DDBJ databases">
        <authorList>
            <person name="Lee Y."/>
        </authorList>
    </citation>
    <scope>NUCLEOTIDE SEQUENCE [LARGE SCALE GENOMIC DNA]</scope>
    <source>
        <strain evidence="2 3">03SUJ4</strain>
    </source>
</reference>
<name>A0ABW9KH47_9BACT</name>